<dbReference type="InterPro" id="IPR036250">
    <property type="entry name" value="AcylCo_DH-like_C"/>
</dbReference>
<gene>
    <name evidence="6" type="ORF">UFOPK2656_00716</name>
    <name evidence="7" type="ORF">UFOPK3099_02076</name>
    <name evidence="8" type="ORF">UFOPK3267_00484</name>
    <name evidence="9" type="ORF">UFOPK3651_00754</name>
    <name evidence="10" type="ORF">UFOPK3931_02203</name>
    <name evidence="5" type="ORF">UFOPK4189_00714</name>
</gene>
<evidence type="ECO:0000256" key="3">
    <source>
        <dbReference type="ARBA" id="ARBA00023002"/>
    </source>
</evidence>
<evidence type="ECO:0000313" key="9">
    <source>
        <dbReference type="EMBL" id="CAB4919286.1"/>
    </source>
</evidence>
<dbReference type="AlphaFoldDB" id="A0A6J7AFD0"/>
<protein>
    <submittedName>
        <fullName evidence="7">Unannotated protein</fullName>
    </submittedName>
</protein>
<evidence type="ECO:0000313" key="6">
    <source>
        <dbReference type="EMBL" id="CAB4711688.1"/>
    </source>
</evidence>
<evidence type="ECO:0000313" key="5">
    <source>
        <dbReference type="EMBL" id="CAB4362927.1"/>
    </source>
</evidence>
<accession>A0A6J7AFD0</accession>
<dbReference type="InterPro" id="IPR009075">
    <property type="entry name" value="AcylCo_DH/oxidase_C"/>
</dbReference>
<sequence length="319" mass="32809">MDSNELDLVRTSVQHLVAHCTPATFATDLVNMGWADLYDAEAAAAVTVLADEVGHAAAAAPLLGVVLAQALGLTGTVVLPPLARGTTPAWPGVAAGSDLAVNGLLEPGSDGDTLFVPTAAGVVQLPAGSLFVHATGVGDPTLGLRKVSGLVPSGPVVASAQQWAAALAIGRRALASALAGLAARMLHDATEYVKVRQQFGRPIGSFQTVKHRLADVHVAITAARAGTATAWGDDDEWSSIAALCLATKASRLAATHCHQVHGGIAFTAEHGFHTLIRRGQSWLGLLGHPDDLTRLLGEHLVAHSVVPRTPQLTLATHHG</sequence>
<dbReference type="SUPFAM" id="SSF47203">
    <property type="entry name" value="Acyl-CoA dehydrogenase C-terminal domain-like"/>
    <property type="match status" value="1"/>
</dbReference>
<reference evidence="7" key="1">
    <citation type="submission" date="2020-05" db="EMBL/GenBank/DDBJ databases">
        <authorList>
            <person name="Chiriac C."/>
            <person name="Salcher M."/>
            <person name="Ghai R."/>
            <person name="Kavagutti S V."/>
        </authorList>
    </citation>
    <scope>NUCLEOTIDE SEQUENCE</scope>
</reference>
<evidence type="ECO:0000259" key="4">
    <source>
        <dbReference type="Pfam" id="PF00441"/>
    </source>
</evidence>
<dbReference type="PANTHER" id="PTHR43884">
    <property type="entry name" value="ACYL-COA DEHYDROGENASE"/>
    <property type="match status" value="1"/>
</dbReference>
<dbReference type="EMBL" id="CAEZYF010000003">
    <property type="protein sequence ID" value="CAB4711688.1"/>
    <property type="molecule type" value="Genomic_DNA"/>
</dbReference>
<dbReference type="PANTHER" id="PTHR43884:SF20">
    <property type="entry name" value="ACYL-COA DEHYDROGENASE FADE28"/>
    <property type="match status" value="1"/>
</dbReference>
<dbReference type="Pfam" id="PF00441">
    <property type="entry name" value="Acyl-CoA_dh_1"/>
    <property type="match status" value="1"/>
</dbReference>
<keyword evidence="1" id="KW-0285">Flavoprotein</keyword>
<evidence type="ECO:0000313" key="7">
    <source>
        <dbReference type="EMBL" id="CAB4830929.1"/>
    </source>
</evidence>
<dbReference type="EMBL" id="CAFAAV010000185">
    <property type="protein sequence ID" value="CAB4830929.1"/>
    <property type="molecule type" value="Genomic_DNA"/>
</dbReference>
<evidence type="ECO:0000313" key="8">
    <source>
        <dbReference type="EMBL" id="CAB4847455.1"/>
    </source>
</evidence>
<evidence type="ECO:0000313" key="10">
    <source>
        <dbReference type="EMBL" id="CAB5001859.1"/>
    </source>
</evidence>
<dbReference type="GO" id="GO:0003995">
    <property type="term" value="F:acyl-CoA dehydrogenase activity"/>
    <property type="evidence" value="ECO:0007669"/>
    <property type="project" value="TreeGrafter"/>
</dbReference>
<proteinExistence type="predicted"/>
<keyword evidence="2" id="KW-0274">FAD</keyword>
<keyword evidence="3" id="KW-0560">Oxidoreductase</keyword>
<dbReference type="EMBL" id="CAESGF010000003">
    <property type="protein sequence ID" value="CAB4362927.1"/>
    <property type="molecule type" value="Genomic_DNA"/>
</dbReference>
<evidence type="ECO:0000256" key="2">
    <source>
        <dbReference type="ARBA" id="ARBA00022827"/>
    </source>
</evidence>
<evidence type="ECO:0000256" key="1">
    <source>
        <dbReference type="ARBA" id="ARBA00022630"/>
    </source>
</evidence>
<dbReference type="EMBL" id="CAFBIY010000017">
    <property type="protein sequence ID" value="CAB4847455.1"/>
    <property type="molecule type" value="Genomic_DNA"/>
</dbReference>
<name>A0A6J7AFD0_9ZZZZ</name>
<dbReference type="EMBL" id="CAFBMT010000003">
    <property type="protein sequence ID" value="CAB4919286.1"/>
    <property type="molecule type" value="Genomic_DNA"/>
</dbReference>
<feature type="domain" description="Acyl-CoA dehydrogenase/oxidase C-terminal" evidence="4">
    <location>
        <begin position="165"/>
        <end position="278"/>
    </location>
</feature>
<dbReference type="Gene3D" id="1.20.140.10">
    <property type="entry name" value="Butyryl-CoA Dehydrogenase, subunit A, domain 3"/>
    <property type="match status" value="1"/>
</dbReference>
<dbReference type="EMBL" id="CAFBOL010000070">
    <property type="protein sequence ID" value="CAB5001859.1"/>
    <property type="molecule type" value="Genomic_DNA"/>
</dbReference>
<organism evidence="7">
    <name type="scientific">freshwater metagenome</name>
    <dbReference type="NCBI Taxonomy" id="449393"/>
    <lineage>
        <taxon>unclassified sequences</taxon>
        <taxon>metagenomes</taxon>
        <taxon>ecological metagenomes</taxon>
    </lineage>
</organism>